<proteinExistence type="predicted"/>
<protein>
    <submittedName>
        <fullName evidence="1">Uncharacterized protein</fullName>
    </submittedName>
</protein>
<reference evidence="1" key="1">
    <citation type="submission" date="2019-08" db="EMBL/GenBank/DDBJ databases">
        <authorList>
            <person name="Kucharzyk K."/>
            <person name="Murdoch R.W."/>
            <person name="Higgins S."/>
            <person name="Loffler F."/>
        </authorList>
    </citation>
    <scope>NUCLEOTIDE SEQUENCE</scope>
</reference>
<evidence type="ECO:0000313" key="1">
    <source>
        <dbReference type="EMBL" id="MPM56383.1"/>
    </source>
</evidence>
<sequence>MTGQCAVANAHIADLGKSGLERGHKLALELGINFVTTINALDVAADVGKEQKRIDEFIGVFAKAANRNVDIQTDVAVYHAERDGIRRAVFVADYFLFVEEVNALILSRVAAKADTFGNQLQGGKKTFAEPAVKQGRLGGGIVEEFAGLVGEFNDFALLDDHHELPFVDGNDRTV</sequence>
<dbReference type="AlphaFoldDB" id="A0A645AZP6"/>
<dbReference type="EMBL" id="VSSQ01015731">
    <property type="protein sequence ID" value="MPM56383.1"/>
    <property type="molecule type" value="Genomic_DNA"/>
</dbReference>
<name>A0A645AZP6_9ZZZZ</name>
<comment type="caution">
    <text evidence="1">The sequence shown here is derived from an EMBL/GenBank/DDBJ whole genome shotgun (WGS) entry which is preliminary data.</text>
</comment>
<organism evidence="1">
    <name type="scientific">bioreactor metagenome</name>
    <dbReference type="NCBI Taxonomy" id="1076179"/>
    <lineage>
        <taxon>unclassified sequences</taxon>
        <taxon>metagenomes</taxon>
        <taxon>ecological metagenomes</taxon>
    </lineage>
</organism>
<gene>
    <name evidence="1" type="ORF">SDC9_103185</name>
</gene>
<accession>A0A645AZP6</accession>